<dbReference type="HOGENOM" id="CLU_2881186_0_0_4"/>
<organism evidence="1 2">
    <name type="scientific">Neisseria bacilliformis ATCC BAA-1200</name>
    <dbReference type="NCBI Taxonomy" id="888742"/>
    <lineage>
        <taxon>Bacteria</taxon>
        <taxon>Pseudomonadati</taxon>
        <taxon>Pseudomonadota</taxon>
        <taxon>Betaproteobacteria</taxon>
        <taxon>Neisseriales</taxon>
        <taxon>Neisseriaceae</taxon>
        <taxon>Neisseria</taxon>
    </lineage>
</organism>
<dbReference type="Proteomes" id="UP000004105">
    <property type="component" value="Unassembled WGS sequence"/>
</dbReference>
<proteinExistence type="predicted"/>
<sequence length="63" mass="7305">MHSAFSQKNLASFFRRLYHLLSYLSSSPRLLRDFSYLKFPAGRFQTAFQVSMGMRAAATPRRS</sequence>
<dbReference type="AlphaFoldDB" id="F2BBR4"/>
<dbReference type="EMBL" id="AFAY01000024">
    <property type="protein sequence ID" value="EGF11080.1"/>
    <property type="molecule type" value="Genomic_DNA"/>
</dbReference>
<keyword evidence="2" id="KW-1185">Reference proteome</keyword>
<evidence type="ECO:0000313" key="2">
    <source>
        <dbReference type="Proteomes" id="UP000004105"/>
    </source>
</evidence>
<accession>F2BBR4</accession>
<gene>
    <name evidence="1" type="ORF">HMPREF9123_1169</name>
</gene>
<name>F2BBR4_9NEIS</name>
<protein>
    <submittedName>
        <fullName evidence="1">Uncharacterized protein</fullName>
    </submittedName>
</protein>
<evidence type="ECO:0000313" key="1">
    <source>
        <dbReference type="EMBL" id="EGF11080.1"/>
    </source>
</evidence>
<reference evidence="1 2" key="1">
    <citation type="submission" date="2011-02" db="EMBL/GenBank/DDBJ databases">
        <authorList>
            <person name="Muzny D."/>
            <person name="Qin X."/>
            <person name="Deng J."/>
            <person name="Jiang H."/>
            <person name="Liu Y."/>
            <person name="Qu J."/>
            <person name="Song X.-Z."/>
            <person name="Zhang L."/>
            <person name="Thornton R."/>
            <person name="Coyle M."/>
            <person name="Francisco L."/>
            <person name="Jackson L."/>
            <person name="Javaid M."/>
            <person name="Korchina V."/>
            <person name="Kovar C."/>
            <person name="Mata R."/>
            <person name="Mathew T."/>
            <person name="Ngo R."/>
            <person name="Nguyen L."/>
            <person name="Nguyen N."/>
            <person name="Okwuonu G."/>
            <person name="Ongeri F."/>
            <person name="Pham C."/>
            <person name="Simmons D."/>
            <person name="Wilczek-Boney K."/>
            <person name="Hale W."/>
            <person name="Jakkamsetti A."/>
            <person name="Pham P."/>
            <person name="Ruth R."/>
            <person name="San Lucas F."/>
            <person name="Warren J."/>
            <person name="Zhang J."/>
            <person name="Zhao Z."/>
            <person name="Zhou C."/>
            <person name="Zhu D."/>
            <person name="Lee S."/>
            <person name="Bess C."/>
            <person name="Blankenburg K."/>
            <person name="Forbes L."/>
            <person name="Fu Q."/>
            <person name="Gubbala S."/>
            <person name="Hirani K."/>
            <person name="Jayaseelan J.C."/>
            <person name="Lara F."/>
            <person name="Munidasa M."/>
            <person name="Palculict T."/>
            <person name="Patil S."/>
            <person name="Pu L.-L."/>
            <person name="Saada N."/>
            <person name="Tang L."/>
            <person name="Weissenberger G."/>
            <person name="Zhu Y."/>
            <person name="Hemphill L."/>
            <person name="Shang Y."/>
            <person name="Youmans B."/>
            <person name="Ayvaz T."/>
            <person name="Ross M."/>
            <person name="Santibanez J."/>
            <person name="Aqrawi P."/>
            <person name="Gross S."/>
            <person name="Joshi V."/>
            <person name="Fowler G."/>
            <person name="Nazareth L."/>
            <person name="Reid J."/>
            <person name="Worley K."/>
            <person name="Petrosino J."/>
            <person name="Highlander S."/>
            <person name="Gibbs R."/>
        </authorList>
    </citation>
    <scope>NUCLEOTIDE SEQUENCE [LARGE SCALE GENOMIC DNA]</scope>
    <source>
        <strain evidence="1 2">ATCC BAA-1200</strain>
    </source>
</reference>
<comment type="caution">
    <text evidence="1">The sequence shown here is derived from an EMBL/GenBank/DDBJ whole genome shotgun (WGS) entry which is preliminary data.</text>
</comment>